<dbReference type="InterPro" id="IPR002314">
    <property type="entry name" value="aa-tRNA-synt_IIb"/>
</dbReference>
<dbReference type="Pfam" id="PF02824">
    <property type="entry name" value="TGS"/>
    <property type="match status" value="1"/>
</dbReference>
<dbReference type="FunFam" id="3.30.54.20:FF:000002">
    <property type="entry name" value="Threonine--tRNA ligase"/>
    <property type="match status" value="1"/>
</dbReference>
<evidence type="ECO:0000256" key="7">
    <source>
        <dbReference type="ARBA" id="ARBA00022741"/>
    </source>
</evidence>
<dbReference type="FunFam" id="3.30.980.10:FF:000005">
    <property type="entry name" value="Threonyl-tRNA synthetase, mitochondrial"/>
    <property type="match status" value="1"/>
</dbReference>
<organism evidence="17 18">
    <name type="scientific">Enterovirga rhinocerotis</name>
    <dbReference type="NCBI Taxonomy" id="1339210"/>
    <lineage>
        <taxon>Bacteria</taxon>
        <taxon>Pseudomonadati</taxon>
        <taxon>Pseudomonadota</taxon>
        <taxon>Alphaproteobacteria</taxon>
        <taxon>Hyphomicrobiales</taxon>
        <taxon>Methylobacteriaceae</taxon>
        <taxon>Enterovirga</taxon>
    </lineage>
</organism>
<dbReference type="FunFam" id="3.40.50.800:FF:000001">
    <property type="entry name" value="Threonine--tRNA ligase"/>
    <property type="match status" value="1"/>
</dbReference>
<dbReference type="InterPro" id="IPR047246">
    <property type="entry name" value="ThrRS_anticodon"/>
</dbReference>
<dbReference type="SUPFAM" id="SSF55186">
    <property type="entry name" value="ThrRS/AlaRS common domain"/>
    <property type="match status" value="1"/>
</dbReference>
<reference evidence="17 18" key="1">
    <citation type="submission" date="2019-03" db="EMBL/GenBank/DDBJ databases">
        <title>Genomic Encyclopedia of Type Strains, Phase IV (KMG-IV): sequencing the most valuable type-strain genomes for metagenomic binning, comparative biology and taxonomic classification.</title>
        <authorList>
            <person name="Goeker M."/>
        </authorList>
    </citation>
    <scope>NUCLEOTIDE SEQUENCE [LARGE SCALE GENOMIC DNA]</scope>
    <source>
        <strain evidence="17 18">DSM 25903</strain>
    </source>
</reference>
<keyword evidence="7 14" id="KW-0547">Nucleotide-binding</keyword>
<dbReference type="Gene3D" id="3.30.54.20">
    <property type="match status" value="1"/>
</dbReference>
<dbReference type="GO" id="GO:0000049">
    <property type="term" value="F:tRNA binding"/>
    <property type="evidence" value="ECO:0007669"/>
    <property type="project" value="UniProtKB-KW"/>
</dbReference>
<evidence type="ECO:0000256" key="10">
    <source>
        <dbReference type="ARBA" id="ARBA00022884"/>
    </source>
</evidence>
<evidence type="ECO:0000256" key="6">
    <source>
        <dbReference type="ARBA" id="ARBA00022723"/>
    </source>
</evidence>
<dbReference type="SMART" id="SM00863">
    <property type="entry name" value="tRNA_SAD"/>
    <property type="match status" value="1"/>
</dbReference>
<dbReference type="InterPro" id="IPR012947">
    <property type="entry name" value="tRNA_SAD"/>
</dbReference>
<dbReference type="PROSITE" id="PS50862">
    <property type="entry name" value="AA_TRNA_LIGASE_II"/>
    <property type="match status" value="1"/>
</dbReference>
<evidence type="ECO:0000256" key="9">
    <source>
        <dbReference type="ARBA" id="ARBA00022840"/>
    </source>
</evidence>
<dbReference type="GO" id="GO:0006435">
    <property type="term" value="P:threonyl-tRNA aminoacylation"/>
    <property type="evidence" value="ECO:0007669"/>
    <property type="project" value="UniProtKB-UniRule"/>
</dbReference>
<keyword evidence="12 14" id="KW-0030">Aminoacyl-tRNA synthetase</keyword>
<evidence type="ECO:0000256" key="4">
    <source>
        <dbReference type="ARBA" id="ARBA00022555"/>
    </source>
</evidence>
<evidence type="ECO:0000256" key="1">
    <source>
        <dbReference type="ARBA" id="ARBA00008226"/>
    </source>
</evidence>
<dbReference type="OrthoDB" id="9802304at2"/>
<dbReference type="GO" id="GO:0004829">
    <property type="term" value="F:threonine-tRNA ligase activity"/>
    <property type="evidence" value="ECO:0007669"/>
    <property type="project" value="UniProtKB-UniRule"/>
</dbReference>
<dbReference type="Gene3D" id="3.30.980.10">
    <property type="entry name" value="Threonyl-trna Synthetase, Chain A, domain 2"/>
    <property type="match status" value="1"/>
</dbReference>
<dbReference type="InterPro" id="IPR033728">
    <property type="entry name" value="ThrRS_core"/>
</dbReference>
<evidence type="ECO:0000256" key="2">
    <source>
        <dbReference type="ARBA" id="ARBA00011738"/>
    </source>
</evidence>
<evidence type="ECO:0000313" key="17">
    <source>
        <dbReference type="EMBL" id="TDR94897.1"/>
    </source>
</evidence>
<keyword evidence="5 14" id="KW-0436">Ligase</keyword>
<accession>A0A4R7CDI6</accession>
<dbReference type="FunFam" id="3.30.930.10:FF:000002">
    <property type="entry name" value="Threonine--tRNA ligase"/>
    <property type="match status" value="1"/>
</dbReference>
<comment type="catalytic activity">
    <reaction evidence="13 14">
        <text>tRNA(Thr) + L-threonine + ATP = L-threonyl-tRNA(Thr) + AMP + diphosphate + H(+)</text>
        <dbReference type="Rhea" id="RHEA:24624"/>
        <dbReference type="Rhea" id="RHEA-COMP:9670"/>
        <dbReference type="Rhea" id="RHEA-COMP:9704"/>
        <dbReference type="ChEBI" id="CHEBI:15378"/>
        <dbReference type="ChEBI" id="CHEBI:30616"/>
        <dbReference type="ChEBI" id="CHEBI:33019"/>
        <dbReference type="ChEBI" id="CHEBI:57926"/>
        <dbReference type="ChEBI" id="CHEBI:78442"/>
        <dbReference type="ChEBI" id="CHEBI:78534"/>
        <dbReference type="ChEBI" id="CHEBI:456215"/>
        <dbReference type="EC" id="6.1.1.3"/>
    </reaction>
</comment>
<dbReference type="InterPro" id="IPR018163">
    <property type="entry name" value="Thr/Ala-tRNA-synth_IIc_edit"/>
</dbReference>
<dbReference type="GO" id="GO:0005829">
    <property type="term" value="C:cytosol"/>
    <property type="evidence" value="ECO:0007669"/>
    <property type="project" value="TreeGrafter"/>
</dbReference>
<evidence type="ECO:0000256" key="12">
    <source>
        <dbReference type="ARBA" id="ARBA00023146"/>
    </source>
</evidence>
<dbReference type="AlphaFoldDB" id="A0A4R7CDI6"/>
<dbReference type="InterPro" id="IPR036621">
    <property type="entry name" value="Anticodon-bd_dom_sf"/>
</dbReference>
<evidence type="ECO:0000256" key="5">
    <source>
        <dbReference type="ARBA" id="ARBA00022598"/>
    </source>
</evidence>
<dbReference type="Pfam" id="PF00587">
    <property type="entry name" value="tRNA-synt_2b"/>
    <property type="match status" value="1"/>
</dbReference>
<comment type="similarity">
    <text evidence="1 14">Belongs to the class-II aminoacyl-tRNA synthetase family.</text>
</comment>
<dbReference type="GO" id="GO:0046872">
    <property type="term" value="F:metal ion binding"/>
    <property type="evidence" value="ECO:0007669"/>
    <property type="project" value="UniProtKB-KW"/>
</dbReference>
<keyword evidence="18" id="KW-1185">Reference proteome</keyword>
<sequence>MIHVTFPDGAAREFADGTTGAGIAGAISKSLLKKAMAAKVNGTIADLSAPVPDGARIEIVTRDAPEALELIRHDAAHVMAEAVQDLYPGTQVTIGPVIENGFYYDFARDEPFHPEDLERIEKRMREIIARNTPITCEIWSRDEAKAYFAAKGETYKLELIDAIPEGQDLKIYKQGEWLDLCRGPHGASTGQIGQGFKLVRLAGAYWRGDSNNPMLQRIYGTAWASEADLAAYLHRLEEAERRDHRRLGREMDLFHTQEEGPGVIFWHPKGWTLFQTLIAYMRRRLDKLGYQEVNAPQLLSTSLWETSGHWGWYKENMFGAQSAGEEAEDKRVFALKPMNCPGHVQIFKHSLRSYRDLPMRLAEFGAVHRYEPSGALHGLMRVRGFTQDDAHIFCTEDQLAEECLKINDLILSTYADFGFGEIVVKLSTRPEKRVGSDASWDHAEAVMGKVLETIRETSGGRVKTEVNPGEGAFYGPKFEYVLRDAIGRDWQCGTTQVDFNLPERFGATFVDTDSAKKPPVMVHRAICGSIERFIGILIEHFAGNFPLWLAPTQIVVATITSDADDYAYEVVAAARKAGLRVEADLRNEKINYKVREHSLAKVPVLLVLGRREAEERRVSIRRFGSKDQTGMSLEEALAALKAEATAPDLREG</sequence>
<dbReference type="CDD" id="cd00771">
    <property type="entry name" value="ThrRS_core"/>
    <property type="match status" value="1"/>
</dbReference>
<dbReference type="InterPro" id="IPR004095">
    <property type="entry name" value="TGS"/>
</dbReference>
<dbReference type="NCBIfam" id="TIGR00418">
    <property type="entry name" value="thrS"/>
    <property type="match status" value="1"/>
</dbReference>
<dbReference type="InterPro" id="IPR045864">
    <property type="entry name" value="aa-tRNA-synth_II/BPL/LPL"/>
</dbReference>
<keyword evidence="8 14" id="KW-0862">Zinc</keyword>
<dbReference type="EC" id="6.1.1.3" evidence="14"/>
<dbReference type="InterPro" id="IPR002320">
    <property type="entry name" value="Thr-tRNA-ligase_IIa"/>
</dbReference>
<dbReference type="PANTHER" id="PTHR11451">
    <property type="entry name" value="THREONINE-TRNA LIGASE"/>
    <property type="match status" value="1"/>
</dbReference>
<keyword evidence="11 14" id="KW-0648">Protein biosynthesis</keyword>
<comment type="caution">
    <text evidence="14">Lacks conserved residue(s) required for the propagation of feature annotation.</text>
</comment>
<keyword evidence="9 14" id="KW-0067">ATP-binding</keyword>
<dbReference type="SUPFAM" id="SSF55681">
    <property type="entry name" value="Class II aaRS and biotin synthetases"/>
    <property type="match status" value="1"/>
</dbReference>
<evidence type="ECO:0000256" key="13">
    <source>
        <dbReference type="ARBA" id="ARBA00049515"/>
    </source>
</evidence>
<evidence type="ECO:0000259" key="16">
    <source>
        <dbReference type="PROSITE" id="PS51880"/>
    </source>
</evidence>
<dbReference type="EMBL" id="SNZR01000011">
    <property type="protein sequence ID" value="TDR94897.1"/>
    <property type="molecule type" value="Genomic_DNA"/>
</dbReference>
<gene>
    <name evidence="14" type="primary">thrS</name>
    <name evidence="17" type="ORF">EV668_2188</name>
</gene>
<dbReference type="CDD" id="cd01667">
    <property type="entry name" value="TGS_ThrRS"/>
    <property type="match status" value="1"/>
</dbReference>
<dbReference type="RefSeq" id="WP_133769752.1">
    <property type="nucleotide sequence ID" value="NZ_SNZR01000011.1"/>
</dbReference>
<name>A0A4R7CDI6_9HYPH</name>
<evidence type="ECO:0000259" key="15">
    <source>
        <dbReference type="PROSITE" id="PS50862"/>
    </source>
</evidence>
<dbReference type="Pfam" id="PF07973">
    <property type="entry name" value="tRNA_SAD"/>
    <property type="match status" value="1"/>
</dbReference>
<dbReference type="GO" id="GO:0005524">
    <property type="term" value="F:ATP binding"/>
    <property type="evidence" value="ECO:0007669"/>
    <property type="project" value="UniProtKB-UniRule"/>
</dbReference>
<dbReference type="InterPro" id="IPR004154">
    <property type="entry name" value="Anticodon-bd"/>
</dbReference>
<dbReference type="InterPro" id="IPR012676">
    <property type="entry name" value="TGS-like"/>
</dbReference>
<dbReference type="PANTHER" id="PTHR11451:SF44">
    <property type="entry name" value="THREONINE--TRNA LIGASE, CHLOROPLASTIC_MITOCHONDRIAL 2"/>
    <property type="match status" value="1"/>
</dbReference>
<dbReference type="Gene3D" id="3.10.20.30">
    <property type="match status" value="1"/>
</dbReference>
<dbReference type="InterPro" id="IPR012675">
    <property type="entry name" value="Beta-grasp_dom_sf"/>
</dbReference>
<proteinExistence type="inferred from homology"/>
<keyword evidence="3 14" id="KW-0963">Cytoplasm</keyword>
<feature type="binding site" evidence="14">
    <location>
        <position position="391"/>
    </location>
    <ligand>
        <name>Zn(2+)</name>
        <dbReference type="ChEBI" id="CHEBI:29105"/>
        <note>catalytic</note>
    </ligand>
</feature>
<evidence type="ECO:0000313" key="18">
    <source>
        <dbReference type="Proteomes" id="UP000295122"/>
    </source>
</evidence>
<dbReference type="InterPro" id="IPR006195">
    <property type="entry name" value="aa-tRNA-synth_II"/>
</dbReference>
<comment type="subcellular location">
    <subcellularLocation>
        <location evidence="14">Cytoplasm</location>
    </subcellularLocation>
</comment>
<comment type="cofactor">
    <cofactor evidence="14">
        <name>Zn(2+)</name>
        <dbReference type="ChEBI" id="CHEBI:29105"/>
    </cofactor>
    <text evidence="14">Binds 1 zinc ion per subunit.</text>
</comment>
<protein>
    <recommendedName>
        <fullName evidence="14">Threonine--tRNA ligase</fullName>
        <ecNumber evidence="14">6.1.1.3</ecNumber>
    </recommendedName>
    <alternativeName>
        <fullName evidence="14">Threonyl-tRNA synthetase</fullName>
        <shortName evidence="14">ThrRS</shortName>
    </alternativeName>
</protein>
<dbReference type="Proteomes" id="UP000295122">
    <property type="component" value="Unassembled WGS sequence"/>
</dbReference>
<evidence type="ECO:0000256" key="3">
    <source>
        <dbReference type="ARBA" id="ARBA00022490"/>
    </source>
</evidence>
<dbReference type="SUPFAM" id="SSF81271">
    <property type="entry name" value="TGS-like"/>
    <property type="match status" value="1"/>
</dbReference>
<dbReference type="CDD" id="cd00860">
    <property type="entry name" value="ThrRS_anticodon"/>
    <property type="match status" value="1"/>
</dbReference>
<evidence type="ECO:0000256" key="11">
    <source>
        <dbReference type="ARBA" id="ARBA00022917"/>
    </source>
</evidence>
<dbReference type="Gene3D" id="3.40.50.800">
    <property type="entry name" value="Anticodon-binding domain"/>
    <property type="match status" value="1"/>
</dbReference>
<feature type="domain" description="Aminoacyl-transfer RNA synthetases class-II family profile" evidence="15">
    <location>
        <begin position="243"/>
        <end position="546"/>
    </location>
</feature>
<comment type="subunit">
    <text evidence="2 14">Homodimer.</text>
</comment>
<feature type="binding site" evidence="14">
    <location>
        <position position="340"/>
    </location>
    <ligand>
        <name>Zn(2+)</name>
        <dbReference type="ChEBI" id="CHEBI:29105"/>
        <note>catalytic</note>
    </ligand>
</feature>
<keyword evidence="10 14" id="KW-0694">RNA-binding</keyword>
<dbReference type="Pfam" id="PF03129">
    <property type="entry name" value="HGTP_anticodon"/>
    <property type="match status" value="1"/>
</dbReference>
<keyword evidence="4 14" id="KW-0820">tRNA-binding</keyword>
<comment type="caution">
    <text evidence="17">The sequence shown here is derived from an EMBL/GenBank/DDBJ whole genome shotgun (WGS) entry which is preliminary data.</text>
</comment>
<dbReference type="PROSITE" id="PS51880">
    <property type="entry name" value="TGS"/>
    <property type="match status" value="1"/>
</dbReference>
<dbReference type="PRINTS" id="PR01047">
    <property type="entry name" value="TRNASYNTHTHR"/>
</dbReference>
<evidence type="ECO:0000256" key="8">
    <source>
        <dbReference type="ARBA" id="ARBA00022833"/>
    </source>
</evidence>
<evidence type="ECO:0000256" key="14">
    <source>
        <dbReference type="HAMAP-Rule" id="MF_00184"/>
    </source>
</evidence>
<keyword evidence="6 14" id="KW-0479">Metal-binding</keyword>
<dbReference type="Gene3D" id="3.30.930.10">
    <property type="entry name" value="Bira Bifunctional Protein, Domain 2"/>
    <property type="match status" value="1"/>
</dbReference>
<dbReference type="SUPFAM" id="SSF52954">
    <property type="entry name" value="Class II aaRS ABD-related"/>
    <property type="match status" value="1"/>
</dbReference>
<feature type="domain" description="TGS" evidence="16">
    <location>
        <begin position="1"/>
        <end position="61"/>
    </location>
</feature>
<dbReference type="HAMAP" id="MF_00184">
    <property type="entry name" value="Thr_tRNA_synth"/>
    <property type="match status" value="1"/>
</dbReference>
<feature type="binding site" evidence="14">
    <location>
        <position position="523"/>
    </location>
    <ligand>
        <name>Zn(2+)</name>
        <dbReference type="ChEBI" id="CHEBI:29105"/>
        <note>catalytic</note>
    </ligand>
</feature>